<name>A0ABX1L5B3_9LACO</name>
<dbReference type="Proteomes" id="UP000707477">
    <property type="component" value="Unassembled WGS sequence"/>
</dbReference>
<keyword evidence="1" id="KW-0812">Transmembrane</keyword>
<feature type="transmembrane region" description="Helical" evidence="1">
    <location>
        <begin position="32"/>
        <end position="51"/>
    </location>
</feature>
<evidence type="ECO:0008006" key="4">
    <source>
        <dbReference type="Google" id="ProtNLM"/>
    </source>
</evidence>
<sequence>MIGLLFMIFIVLLFGELTGLWSIALGILLLPLYLIAFLVLVASLLAVWHDLWDNTNHHKRGDD</sequence>
<evidence type="ECO:0000313" key="2">
    <source>
        <dbReference type="EMBL" id="NLR30238.1"/>
    </source>
</evidence>
<reference evidence="2 3" key="1">
    <citation type="submission" date="2020-03" db="EMBL/GenBank/DDBJ databases">
        <authorList>
            <person name="Zhang Z."/>
            <person name="Guo Z."/>
            <person name="Hou Q."/>
            <person name="Shen X."/>
        </authorList>
    </citation>
    <scope>NUCLEOTIDE SEQUENCE [LARGE SCALE GENOMIC DNA]</scope>
    <source>
        <strain evidence="2 3">HBUAS51329</strain>
    </source>
</reference>
<protein>
    <recommendedName>
        <fullName evidence="4">DUF3311 domain-containing protein</fullName>
    </recommendedName>
</protein>
<comment type="caution">
    <text evidence="2">The sequence shown here is derived from an EMBL/GenBank/DDBJ whole genome shotgun (WGS) entry which is preliminary data.</text>
</comment>
<dbReference type="EMBL" id="JAAVSD010000024">
    <property type="protein sequence ID" value="NLR30238.1"/>
    <property type="molecule type" value="Genomic_DNA"/>
</dbReference>
<keyword evidence="1" id="KW-0472">Membrane</keyword>
<organism evidence="2 3">
    <name type="scientific">Levilactobacillus tujiorum</name>
    <dbReference type="NCBI Taxonomy" id="2912243"/>
    <lineage>
        <taxon>Bacteria</taxon>
        <taxon>Bacillati</taxon>
        <taxon>Bacillota</taxon>
        <taxon>Bacilli</taxon>
        <taxon>Lactobacillales</taxon>
        <taxon>Lactobacillaceae</taxon>
        <taxon>Levilactobacillus</taxon>
    </lineage>
</organism>
<evidence type="ECO:0000313" key="3">
    <source>
        <dbReference type="Proteomes" id="UP000707477"/>
    </source>
</evidence>
<accession>A0ABX1L5B3</accession>
<keyword evidence="1" id="KW-1133">Transmembrane helix</keyword>
<proteinExistence type="predicted"/>
<keyword evidence="3" id="KW-1185">Reference proteome</keyword>
<evidence type="ECO:0000256" key="1">
    <source>
        <dbReference type="SAM" id="Phobius"/>
    </source>
</evidence>
<gene>
    <name evidence="2" type="ORF">HEQ44_08560</name>
</gene>